<gene>
    <name evidence="2" type="ORF">DL238_10140</name>
</gene>
<keyword evidence="1" id="KW-0472">Membrane</keyword>
<comment type="caution">
    <text evidence="2">The sequence shown here is derived from an EMBL/GenBank/DDBJ whole genome shotgun (WGS) entry which is preliminary data.</text>
</comment>
<name>A0A395LTT9_9SPHN</name>
<feature type="transmembrane region" description="Helical" evidence="1">
    <location>
        <begin position="132"/>
        <end position="151"/>
    </location>
</feature>
<dbReference type="AlphaFoldDB" id="A0A395LTT9"/>
<dbReference type="RefSeq" id="WP_115492149.1">
    <property type="nucleotide sequence ID" value="NZ_JACHWW010000001.1"/>
</dbReference>
<feature type="transmembrane region" description="Helical" evidence="1">
    <location>
        <begin position="24"/>
        <end position="44"/>
    </location>
</feature>
<accession>A0A395LTT9</accession>
<evidence type="ECO:0000313" key="3">
    <source>
        <dbReference type="Proteomes" id="UP000254101"/>
    </source>
</evidence>
<evidence type="ECO:0000256" key="1">
    <source>
        <dbReference type="SAM" id="Phobius"/>
    </source>
</evidence>
<dbReference type="OrthoDB" id="327431at2"/>
<keyword evidence="3" id="KW-1185">Reference proteome</keyword>
<evidence type="ECO:0008006" key="4">
    <source>
        <dbReference type="Google" id="ProtNLM"/>
    </source>
</evidence>
<organism evidence="2 3">
    <name type="scientific">Alteriqipengyuania lutimaris</name>
    <dbReference type="NCBI Taxonomy" id="1538146"/>
    <lineage>
        <taxon>Bacteria</taxon>
        <taxon>Pseudomonadati</taxon>
        <taxon>Pseudomonadota</taxon>
        <taxon>Alphaproteobacteria</taxon>
        <taxon>Sphingomonadales</taxon>
        <taxon>Erythrobacteraceae</taxon>
        <taxon>Alteriqipengyuania</taxon>
    </lineage>
</organism>
<dbReference type="EMBL" id="QRBB01000001">
    <property type="protein sequence ID" value="RDS77920.1"/>
    <property type="molecule type" value="Genomic_DNA"/>
</dbReference>
<feature type="transmembrane region" description="Helical" evidence="1">
    <location>
        <begin position="92"/>
        <end position="112"/>
    </location>
</feature>
<protein>
    <recommendedName>
        <fullName evidence="4">Metal-dependent hydrolase</fullName>
    </recommendedName>
</protein>
<reference evidence="2 3" key="1">
    <citation type="submission" date="2018-07" db="EMBL/GenBank/DDBJ databases">
        <title>Erythrobacter nanhaiensis sp. nov., a novel member of the genus Erythrobacter isolated from the South China Sea.</title>
        <authorList>
            <person name="Chen X."/>
            <person name="Liu J."/>
        </authorList>
    </citation>
    <scope>NUCLEOTIDE SEQUENCE [LARGE SCALE GENOMIC DNA]</scope>
    <source>
        <strain evidence="2 3">S-5</strain>
    </source>
</reference>
<feature type="transmembrane region" description="Helical" evidence="1">
    <location>
        <begin position="64"/>
        <end position="85"/>
    </location>
</feature>
<dbReference type="Proteomes" id="UP000254101">
    <property type="component" value="Unassembled WGS sequence"/>
</dbReference>
<proteinExistence type="predicted"/>
<evidence type="ECO:0000313" key="2">
    <source>
        <dbReference type="EMBL" id="RDS77920.1"/>
    </source>
</evidence>
<feature type="transmembrane region" description="Helical" evidence="1">
    <location>
        <begin position="184"/>
        <end position="207"/>
    </location>
</feature>
<feature type="transmembrane region" description="Helical" evidence="1">
    <location>
        <begin position="158"/>
        <end position="178"/>
    </location>
</feature>
<sequence length="227" mass="24542">MFIGHFAPAFIAAAVSPARPRLGLYFLAAQLVDWAFFVFVLIGVEDMRIVPGITAMNPMDLHQMPYTHSLLGSAGFALAFALFVLLVTKDRVVSLLAGAVVLSHWVLDLLVHRPDLTLAGDPPKFGLGLWNVPLVEMPLELALTFGAMAFFITRTRGYVLPALVLAVLLLALQAINWFGPEPEAVTAGLSYTAFFAFGLLTLAASWLGQKRRVKPQDGGLALKRGAV</sequence>
<keyword evidence="1" id="KW-0812">Transmembrane</keyword>
<keyword evidence="1" id="KW-1133">Transmembrane helix</keyword>